<dbReference type="EMBL" id="KI546095">
    <property type="protein sequence ID" value="EST45465.1"/>
    <property type="molecule type" value="Genomic_DNA"/>
</dbReference>
<sequence>MQYNIQQYQFHFLQILQPTLELEKLSCEIGFLTNRDEGEQEKSIDDFCFSYSILLRVSALKFC</sequence>
<protein>
    <submittedName>
        <fullName evidence="1">Uncharacterized protein</fullName>
    </submittedName>
</protein>
<gene>
    <name evidence="1" type="ORF">SS50377_14619</name>
</gene>
<name>V6LLE1_9EUKA</name>
<organism evidence="1">
    <name type="scientific">Spironucleus salmonicida</name>
    <dbReference type="NCBI Taxonomy" id="348837"/>
    <lineage>
        <taxon>Eukaryota</taxon>
        <taxon>Metamonada</taxon>
        <taxon>Diplomonadida</taxon>
        <taxon>Hexamitidae</taxon>
        <taxon>Hexamitinae</taxon>
        <taxon>Spironucleus</taxon>
    </lineage>
</organism>
<accession>V6LLE1</accession>
<evidence type="ECO:0000313" key="1">
    <source>
        <dbReference type="EMBL" id="EST45465.1"/>
    </source>
</evidence>
<proteinExistence type="predicted"/>
<dbReference type="AlphaFoldDB" id="V6LLE1"/>
<reference evidence="1" key="1">
    <citation type="journal article" date="2014" name="PLoS Genet.">
        <title>The Genome of Spironucleus salmonicida Highlights a Fish Pathogen Adapted to Fluctuating Environments.</title>
        <authorList>
            <person name="Xu F."/>
            <person name="Jerlstrom-Hultqvist J."/>
            <person name="Einarsson E."/>
            <person name="Astvaldsson A."/>
            <person name="Svard S.G."/>
            <person name="Andersson J.O."/>
        </authorList>
    </citation>
    <scope>NUCLEOTIDE SEQUENCE</scope>
</reference>